<gene>
    <name evidence="1" type="ORF">EZS28_030843</name>
</gene>
<evidence type="ECO:0000313" key="2">
    <source>
        <dbReference type="Proteomes" id="UP000324800"/>
    </source>
</evidence>
<evidence type="ECO:0000313" key="1">
    <source>
        <dbReference type="EMBL" id="KAA6373632.1"/>
    </source>
</evidence>
<dbReference type="EMBL" id="SNRW01012578">
    <property type="protein sequence ID" value="KAA6373632.1"/>
    <property type="molecule type" value="Genomic_DNA"/>
</dbReference>
<accession>A0A5J4UUA9</accession>
<proteinExistence type="predicted"/>
<protein>
    <submittedName>
        <fullName evidence="1">Uncharacterized protein</fullName>
    </submittedName>
</protein>
<dbReference type="AlphaFoldDB" id="A0A5J4UUA9"/>
<organism evidence="1 2">
    <name type="scientific">Streblomastix strix</name>
    <dbReference type="NCBI Taxonomy" id="222440"/>
    <lineage>
        <taxon>Eukaryota</taxon>
        <taxon>Metamonada</taxon>
        <taxon>Preaxostyla</taxon>
        <taxon>Oxymonadida</taxon>
        <taxon>Streblomastigidae</taxon>
        <taxon>Streblomastix</taxon>
    </lineage>
</organism>
<reference evidence="1 2" key="1">
    <citation type="submission" date="2019-03" db="EMBL/GenBank/DDBJ databases">
        <title>Single cell metagenomics reveals metabolic interactions within the superorganism composed of flagellate Streblomastix strix and complex community of Bacteroidetes bacteria on its surface.</title>
        <authorList>
            <person name="Treitli S.C."/>
            <person name="Kolisko M."/>
            <person name="Husnik F."/>
            <person name="Keeling P."/>
            <person name="Hampl V."/>
        </authorList>
    </citation>
    <scope>NUCLEOTIDE SEQUENCE [LARGE SCALE GENOMIC DNA]</scope>
    <source>
        <strain evidence="1">ST1C</strain>
    </source>
</reference>
<dbReference type="Proteomes" id="UP000324800">
    <property type="component" value="Unassembled WGS sequence"/>
</dbReference>
<sequence length="75" mass="8309">MMWRGLDKRCSQFVTTFLQASASAFALSILAELLCQQGVVLGFAKCVQAEPRTTLKSTSFIGNKSFKGIDNRYKV</sequence>
<comment type="caution">
    <text evidence="1">The sequence shown here is derived from an EMBL/GenBank/DDBJ whole genome shotgun (WGS) entry which is preliminary data.</text>
</comment>
<name>A0A5J4UUA9_9EUKA</name>